<organism evidence="2 3">
    <name type="scientific">Metamycoplasma gateae</name>
    <dbReference type="NCBI Taxonomy" id="35769"/>
    <lineage>
        <taxon>Bacteria</taxon>
        <taxon>Bacillati</taxon>
        <taxon>Mycoplasmatota</taxon>
        <taxon>Mycoplasmoidales</taxon>
        <taxon>Metamycoplasmataceae</taxon>
        <taxon>Metamycoplasma</taxon>
    </lineage>
</organism>
<feature type="transmembrane region" description="Helical" evidence="1">
    <location>
        <begin position="361"/>
        <end position="379"/>
    </location>
</feature>
<feature type="transmembrane region" description="Helical" evidence="1">
    <location>
        <begin position="801"/>
        <end position="820"/>
    </location>
</feature>
<feature type="transmembrane region" description="Helical" evidence="1">
    <location>
        <begin position="826"/>
        <end position="847"/>
    </location>
</feature>
<proteinExistence type="predicted"/>
<reference evidence="2" key="1">
    <citation type="submission" date="2024-01" db="EMBL/GenBank/DDBJ databases">
        <title>Complete genome sequence of Mycoplasma gateae strain 3700.</title>
        <authorList>
            <person name="Spergser J."/>
        </authorList>
    </citation>
    <scope>NUCLEOTIDE SEQUENCE [LARGE SCALE GENOMIC DNA]</scope>
    <source>
        <strain evidence="2">3700</strain>
    </source>
</reference>
<protein>
    <submittedName>
        <fullName evidence="2">Peptide transporter</fullName>
    </submittedName>
</protein>
<feature type="transmembrane region" description="Helical" evidence="1">
    <location>
        <begin position="386"/>
        <end position="406"/>
    </location>
</feature>
<keyword evidence="3" id="KW-1185">Reference proteome</keyword>
<dbReference type="NCBIfam" id="NF046001">
    <property type="entry name" value="SecDF_plasm"/>
    <property type="match status" value="1"/>
</dbReference>
<accession>A0ABZ2AI54</accession>
<feature type="transmembrane region" description="Helical" evidence="1">
    <location>
        <begin position="12"/>
        <end position="35"/>
    </location>
</feature>
<evidence type="ECO:0000313" key="3">
    <source>
        <dbReference type="Proteomes" id="UP001431935"/>
    </source>
</evidence>
<keyword evidence="1" id="KW-0472">Membrane</keyword>
<keyword evidence="1" id="KW-1133">Transmembrane helix</keyword>
<dbReference type="EMBL" id="CP143578">
    <property type="protein sequence ID" value="WVN21568.1"/>
    <property type="molecule type" value="Genomic_DNA"/>
</dbReference>
<feature type="transmembrane region" description="Helical" evidence="1">
    <location>
        <begin position="486"/>
        <end position="508"/>
    </location>
</feature>
<feature type="transmembrane region" description="Helical" evidence="1">
    <location>
        <begin position="412"/>
        <end position="430"/>
    </location>
</feature>
<feature type="transmembrane region" description="Helical" evidence="1">
    <location>
        <begin position="686"/>
        <end position="706"/>
    </location>
</feature>
<sequence length="885" mass="101148">MNKKSKISPAVKWVFSIFILLIMIIATVFGSLFYLNPTLKQNNSTNKEIIGSKIVLKIQEDKFQSNSKGTLTPYQIAENVKKYLQEKGDKLTSNFDVNLLENNLIEVKSLNATNDDSKKQLINSLVNKPYLTITDHNGNPLFYKGRYQNSSAPSEKKGLNNLIEEGSKNFNMDLDPNPASDKIPQGYADRIQIKLNSYAWDQFTHLAYDYWIRGFQGQNQNPESPENKVYFWLNLDEFIANAIENDSENWEKAGKNPVRYAYVKNNPDKEITRDKDGNILSSVDPILKNSINAQRYLISSVSPVSLISSQKRDSIFYLINNSPNGYSNKQLTSLINFSYTPFVLDKEFSYFETKKAYKFDYYGILILISFAVMALFLVLKHRFLGIIASITMAFLIFVFLSILTAFGVMINSLIVLSTIIILFIAFNLLAKKLQIFNKEIREGSNTNKAINKATKKTFSFGLDVIATLAIASIVSFYLNINHSTTIGATIGVGAILIATIIIGLNPLIFKSIIQTEFFDNKKHLVHCSKTRVCKLSSKLDNLFKLKFFIIPLIIFAVVGLIAYSTFAIKDNSFVNGLNLGNNFKNNFIYSIGLDFKNNESRNSHILIMNDITEFITSSKNIGKDITIQNIKINEDGLNSLLIYSKNNINEFINNDLVNFFEEKNYANVELIKTSNLLKNTTALQTVGWNILLIFLVNISIAIYLSFRYSLQSSIIYVIKQFILITLIISFLAIFRTHIDVYMFAGILFATFINTIDHTLISSRIKSEIKKDINTKNFIYKEDQIRSIFKLIITDMISIQNFNMLFGVIMLLTAPFLLVNISFNTVVIISSSLMILWYLNLFVMPRIWERLLNNKYKNKLKRIQNNFWATEKIQEQVFIGINDFSM</sequence>
<dbReference type="Proteomes" id="UP001431935">
    <property type="component" value="Chromosome"/>
</dbReference>
<feature type="transmembrane region" description="Helical" evidence="1">
    <location>
        <begin position="458"/>
        <end position="480"/>
    </location>
</feature>
<evidence type="ECO:0000256" key="1">
    <source>
        <dbReference type="SAM" id="Phobius"/>
    </source>
</evidence>
<feature type="transmembrane region" description="Helical" evidence="1">
    <location>
        <begin position="547"/>
        <end position="568"/>
    </location>
</feature>
<gene>
    <name evidence="2" type="ORF">V2E26_01070</name>
</gene>
<name>A0ABZ2AI54_9BACT</name>
<feature type="transmembrane region" description="Helical" evidence="1">
    <location>
        <begin position="740"/>
        <end position="760"/>
    </location>
</feature>
<keyword evidence="1" id="KW-0812">Transmembrane</keyword>
<dbReference type="SUPFAM" id="SSF82866">
    <property type="entry name" value="Multidrug efflux transporter AcrB transmembrane domain"/>
    <property type="match status" value="1"/>
</dbReference>
<dbReference type="RefSeq" id="WP_330463599.1">
    <property type="nucleotide sequence ID" value="NZ_CP143578.1"/>
</dbReference>
<feature type="transmembrane region" description="Helical" evidence="1">
    <location>
        <begin position="713"/>
        <end position="734"/>
    </location>
</feature>
<evidence type="ECO:0000313" key="2">
    <source>
        <dbReference type="EMBL" id="WVN21568.1"/>
    </source>
</evidence>